<dbReference type="Proteomes" id="UP001596203">
    <property type="component" value="Unassembled WGS sequence"/>
</dbReference>
<comment type="cofactor">
    <cofactor evidence="1">
        <name>[4Fe-4S] cluster</name>
        <dbReference type="ChEBI" id="CHEBI:49883"/>
    </cofactor>
</comment>
<reference evidence="9" key="1">
    <citation type="journal article" date="2019" name="Int. J. Syst. Evol. Microbiol.">
        <title>The Global Catalogue of Microorganisms (GCM) 10K type strain sequencing project: providing services to taxonomists for standard genome sequencing and annotation.</title>
        <authorList>
            <consortium name="The Broad Institute Genomics Platform"/>
            <consortium name="The Broad Institute Genome Sequencing Center for Infectious Disease"/>
            <person name="Wu L."/>
            <person name="Ma J."/>
        </authorList>
    </citation>
    <scope>NUCLEOTIDE SEQUENCE [LARGE SCALE GENOMIC DNA]</scope>
    <source>
        <strain evidence="9">ZS-35-S2</strain>
    </source>
</reference>
<dbReference type="SFLD" id="SFLDS00029">
    <property type="entry name" value="Radical_SAM"/>
    <property type="match status" value="1"/>
</dbReference>
<keyword evidence="5" id="KW-0411">Iron-sulfur</keyword>
<evidence type="ECO:0000256" key="3">
    <source>
        <dbReference type="ARBA" id="ARBA00022723"/>
    </source>
</evidence>
<evidence type="ECO:0000313" key="9">
    <source>
        <dbReference type="Proteomes" id="UP001596203"/>
    </source>
</evidence>
<dbReference type="InterPro" id="IPR023404">
    <property type="entry name" value="rSAM_horseshoe"/>
</dbReference>
<feature type="domain" description="B12-binding" evidence="6">
    <location>
        <begin position="59"/>
        <end position="204"/>
    </location>
</feature>
<dbReference type="InterPro" id="IPR006158">
    <property type="entry name" value="Cobalamin-bd"/>
</dbReference>
<evidence type="ECO:0000313" key="8">
    <source>
        <dbReference type="EMBL" id="MFC6022087.1"/>
    </source>
</evidence>
<dbReference type="NCBIfam" id="TIGR03975">
    <property type="entry name" value="rSAM_ocin_1"/>
    <property type="match status" value="1"/>
</dbReference>
<dbReference type="InterPro" id="IPR058240">
    <property type="entry name" value="rSAM_sf"/>
</dbReference>
<evidence type="ECO:0000256" key="4">
    <source>
        <dbReference type="ARBA" id="ARBA00023004"/>
    </source>
</evidence>
<dbReference type="Gene3D" id="3.80.30.20">
    <property type="entry name" value="tm_1862 like domain"/>
    <property type="match status" value="1"/>
</dbReference>
<dbReference type="Pfam" id="PF04055">
    <property type="entry name" value="Radical_SAM"/>
    <property type="match status" value="1"/>
</dbReference>
<sequence>MSMPFMDIDRPSIQLGLLKEIVKGHGFPVQTLHANLDFAARIGADHYRALAAHRGPMLGEWLFSIEAFGDAAPDRDADLLDEFADDLCQLGGSPAEVRHRLLRTRDDDIPAYLDQLVAGFGWAGARVVGFTSTFQQNTASFALARRLKSRWPEIVTVFGGANFDGEMGVELVRAVDCIDLAVIGEGDTALPHLLVSLAAGADPGAVPGVARRTGGRVVATPAAPPGMPLDDLPTPDYAEYFARAEVLGVLPIAGHRKVWIPFESARGCWWGAKHHCTFCGLNGTTMQFRAKSAPRVLDELAEQARRCRSFRFEAVDNILDMGYLTTLFPALVASRADYEIFYEAKANLSRTQLGLLARSGVNRLQPGIESLSSHVLRLMRKGVRAAQNVNLLRWAQYYGIRVEWNLLWGFPGETAHDYAEQAAAIPHLTHLTPPSGAGRIWIERFSPLYTEPDAFPARTRAPERSYRYVYPDGVDLDRVAYFFEYDLEGALPDTAYDGLRRAVDGWSWAWRADRPPVLRYWSAPGFLQIYDGRREGQEGTYSFDGVLADIYLACTDRPTTARAVSERLDREIAVEAVREVFEEFQRRGLMFLDGTLALALALPAVAGR</sequence>
<evidence type="ECO:0000259" key="7">
    <source>
        <dbReference type="PROSITE" id="PS51918"/>
    </source>
</evidence>
<evidence type="ECO:0000256" key="1">
    <source>
        <dbReference type="ARBA" id="ARBA00001966"/>
    </source>
</evidence>
<dbReference type="SFLD" id="SFLDF00324">
    <property type="entry name" value="bacteriocin_maturation"/>
    <property type="match status" value="1"/>
</dbReference>
<dbReference type="InterPro" id="IPR006638">
    <property type="entry name" value="Elp3/MiaA/NifB-like_rSAM"/>
</dbReference>
<dbReference type="EMBL" id="JBHSPR010000054">
    <property type="protein sequence ID" value="MFC6022087.1"/>
    <property type="molecule type" value="Genomic_DNA"/>
</dbReference>
<dbReference type="PROSITE" id="PS51918">
    <property type="entry name" value="RADICAL_SAM"/>
    <property type="match status" value="1"/>
</dbReference>
<dbReference type="PANTHER" id="PTHR43409">
    <property type="entry name" value="ANAEROBIC MAGNESIUM-PROTOPORPHYRIN IX MONOMETHYL ESTER CYCLASE-RELATED"/>
    <property type="match status" value="1"/>
</dbReference>
<keyword evidence="4" id="KW-0408">Iron</keyword>
<dbReference type="SFLD" id="SFLDG01082">
    <property type="entry name" value="B12-binding_domain_containing"/>
    <property type="match status" value="1"/>
</dbReference>
<accession>A0ABW1KMB5</accession>
<dbReference type="PROSITE" id="PS51332">
    <property type="entry name" value="B12_BINDING"/>
    <property type="match status" value="1"/>
</dbReference>
<dbReference type="Gene3D" id="3.40.50.280">
    <property type="entry name" value="Cobalamin-binding domain"/>
    <property type="match status" value="1"/>
</dbReference>
<dbReference type="CDD" id="cd02068">
    <property type="entry name" value="radical_SAM_B12_BD"/>
    <property type="match status" value="1"/>
</dbReference>
<dbReference type="PANTHER" id="PTHR43409:SF7">
    <property type="entry name" value="BLL1977 PROTEIN"/>
    <property type="match status" value="1"/>
</dbReference>
<dbReference type="SUPFAM" id="SSF102114">
    <property type="entry name" value="Radical SAM enzymes"/>
    <property type="match status" value="1"/>
</dbReference>
<dbReference type="InterPro" id="IPR007197">
    <property type="entry name" value="rSAM"/>
</dbReference>
<keyword evidence="2" id="KW-0949">S-adenosyl-L-methionine</keyword>
<gene>
    <name evidence="8" type="ORF">ACFP2T_38735</name>
</gene>
<keyword evidence="9" id="KW-1185">Reference proteome</keyword>
<dbReference type="InterPro" id="IPR023984">
    <property type="entry name" value="rSAM_ocin_1"/>
</dbReference>
<protein>
    <submittedName>
        <fullName evidence="8">RiPP maturation radical SAM C-methyltransferase</fullName>
    </submittedName>
</protein>
<dbReference type="InterPro" id="IPR051198">
    <property type="entry name" value="BchE-like"/>
</dbReference>
<proteinExistence type="predicted"/>
<comment type="caution">
    <text evidence="8">The sequence shown here is derived from an EMBL/GenBank/DDBJ whole genome shotgun (WGS) entry which is preliminary data.</text>
</comment>
<dbReference type="SMART" id="SM00729">
    <property type="entry name" value="Elp3"/>
    <property type="match status" value="1"/>
</dbReference>
<feature type="domain" description="Radical SAM core" evidence="7">
    <location>
        <begin position="252"/>
        <end position="472"/>
    </location>
</feature>
<evidence type="ECO:0000259" key="6">
    <source>
        <dbReference type="PROSITE" id="PS51332"/>
    </source>
</evidence>
<keyword evidence="3" id="KW-0479">Metal-binding</keyword>
<evidence type="ECO:0000256" key="2">
    <source>
        <dbReference type="ARBA" id="ARBA00022691"/>
    </source>
</evidence>
<evidence type="ECO:0000256" key="5">
    <source>
        <dbReference type="ARBA" id="ARBA00023014"/>
    </source>
</evidence>
<name>A0ABW1KMB5_9ACTN</name>
<organism evidence="8 9">
    <name type="scientific">Plantactinospora solaniradicis</name>
    <dbReference type="NCBI Taxonomy" id="1723736"/>
    <lineage>
        <taxon>Bacteria</taxon>
        <taxon>Bacillati</taxon>
        <taxon>Actinomycetota</taxon>
        <taxon>Actinomycetes</taxon>
        <taxon>Micromonosporales</taxon>
        <taxon>Micromonosporaceae</taxon>
        <taxon>Plantactinospora</taxon>
    </lineage>
</organism>
<dbReference type="RefSeq" id="WP_377431185.1">
    <property type="nucleotide sequence ID" value="NZ_JBHSPR010000054.1"/>
</dbReference>